<evidence type="ECO:0000313" key="1">
    <source>
        <dbReference type="EMBL" id="CEG50296.1"/>
    </source>
</evidence>
<dbReference type="OrthoDB" id="90303at2759"/>
<name>A0A0P1B8L4_PLAHL</name>
<dbReference type="Proteomes" id="UP000054928">
    <property type="component" value="Unassembled WGS sequence"/>
</dbReference>
<protein>
    <submittedName>
        <fullName evidence="1">Uncharacterized protein</fullName>
    </submittedName>
</protein>
<dbReference type="AlphaFoldDB" id="A0A0P1B8L4"/>
<evidence type="ECO:0000313" key="2">
    <source>
        <dbReference type="Proteomes" id="UP000054928"/>
    </source>
</evidence>
<keyword evidence="2" id="KW-1185">Reference proteome</keyword>
<accession>A0A0P1B8L4</accession>
<proteinExistence type="predicted"/>
<reference evidence="2" key="1">
    <citation type="submission" date="2014-09" db="EMBL/GenBank/DDBJ databases">
        <authorList>
            <person name="Sharma Rahul"/>
            <person name="Thines Marco"/>
        </authorList>
    </citation>
    <scope>NUCLEOTIDE SEQUENCE [LARGE SCALE GENOMIC DNA]</scope>
</reference>
<dbReference type="OMA" id="DICESGR"/>
<sequence length="385" mass="43733">MAGTLWFLNVREMVQLLGTCRTLREDKSLGIMALSNCNMGVHLLQGCNSDWMDLFLQNQLNCIIEKSEFWSECKEHHFNPGSKELNGHLMQDKVPLRYSEGQAAHMLSLLGALEFHLKPFYTRAYVATPFGEFCRARPVIVPLPLPHKKRKCAPWTMEHAQSALNTLVDGLGDDFAASTTKYVYVSEVGMHWDNILVGNRDIKSKCGFCSAARKAIRDYRKIAKSMFDEFSDVLRDKQLEWRAQGLDDDEMHERRSLLKATMFPEDMYPDINAAQSTADDILAHICETDQFPMVPFEGMASCLERKNDDIFTALALECQDLCATFYQPLKRSIGTLVAIRGQRLHRSWMDTGEDAARIRRELVAGITSTGFLVGVYIMRAVEDLV</sequence>
<dbReference type="EMBL" id="CCYD01003101">
    <property type="protein sequence ID" value="CEG50296.1"/>
    <property type="molecule type" value="Genomic_DNA"/>
</dbReference>
<dbReference type="RefSeq" id="XP_024586665.1">
    <property type="nucleotide sequence ID" value="XM_024721581.1"/>
</dbReference>
<dbReference type="GeneID" id="36403072"/>
<organism evidence="1 2">
    <name type="scientific">Plasmopara halstedii</name>
    <name type="common">Downy mildew of sunflower</name>
    <dbReference type="NCBI Taxonomy" id="4781"/>
    <lineage>
        <taxon>Eukaryota</taxon>
        <taxon>Sar</taxon>
        <taxon>Stramenopiles</taxon>
        <taxon>Oomycota</taxon>
        <taxon>Peronosporomycetes</taxon>
        <taxon>Peronosporales</taxon>
        <taxon>Peronosporaceae</taxon>
        <taxon>Plasmopara</taxon>
    </lineage>
</organism>